<evidence type="ECO:0000256" key="5">
    <source>
        <dbReference type="ARBA" id="ARBA00022827"/>
    </source>
</evidence>
<dbReference type="Pfam" id="PF08030">
    <property type="entry name" value="NAD_binding_6"/>
    <property type="match status" value="1"/>
</dbReference>
<keyword evidence="6" id="KW-0249">Electron transport</keyword>
<evidence type="ECO:0000259" key="15">
    <source>
        <dbReference type="Pfam" id="PF08030"/>
    </source>
</evidence>
<dbReference type="Proteomes" id="UP000238350">
    <property type="component" value="Unassembled WGS sequence"/>
</dbReference>
<feature type="transmembrane region" description="Helical" evidence="11">
    <location>
        <begin position="353"/>
        <end position="371"/>
    </location>
</feature>
<dbReference type="InterPro" id="IPR013121">
    <property type="entry name" value="Fe_red_NAD-bd_6"/>
</dbReference>
<keyword evidence="8" id="KW-0560">Oxidoreductase</keyword>
<reference evidence="16 17" key="1">
    <citation type="submission" date="2017-04" db="EMBL/GenBank/DDBJ databases">
        <title>Genome sequencing of [Candida] sorbophila.</title>
        <authorList>
            <person name="Ahn J.O."/>
        </authorList>
    </citation>
    <scope>NUCLEOTIDE SEQUENCE [LARGE SCALE GENOMIC DNA]</scope>
    <source>
        <strain evidence="16 17">DS02</strain>
    </source>
</reference>
<evidence type="ECO:0000256" key="12">
    <source>
        <dbReference type="SAM" id="SignalP"/>
    </source>
</evidence>
<dbReference type="GO" id="GO:0006879">
    <property type="term" value="P:intracellular iron ion homeostasis"/>
    <property type="evidence" value="ECO:0007669"/>
    <property type="project" value="TreeGrafter"/>
</dbReference>
<keyword evidence="5" id="KW-0274">FAD</keyword>
<feature type="domain" description="Ferric reductase NAD binding" evidence="15">
    <location>
        <begin position="537"/>
        <end position="685"/>
    </location>
</feature>
<feature type="transmembrane region" description="Helical" evidence="11">
    <location>
        <begin position="172"/>
        <end position="191"/>
    </location>
</feature>
<evidence type="ECO:0000256" key="8">
    <source>
        <dbReference type="ARBA" id="ARBA00023002"/>
    </source>
</evidence>
<name>A0A2T0FPQ5_9ASCO</name>
<dbReference type="GO" id="GO:0006826">
    <property type="term" value="P:iron ion transport"/>
    <property type="evidence" value="ECO:0007669"/>
    <property type="project" value="TreeGrafter"/>
</dbReference>
<feature type="transmembrane region" description="Helical" evidence="11">
    <location>
        <begin position="537"/>
        <end position="556"/>
    </location>
</feature>
<feature type="domain" description="FAD-binding 8" evidence="14">
    <location>
        <begin position="440"/>
        <end position="529"/>
    </location>
</feature>
<organism evidence="16 17">
    <name type="scientific">Wickerhamiella sorbophila</name>
    <dbReference type="NCBI Taxonomy" id="45607"/>
    <lineage>
        <taxon>Eukaryota</taxon>
        <taxon>Fungi</taxon>
        <taxon>Dikarya</taxon>
        <taxon>Ascomycota</taxon>
        <taxon>Saccharomycotina</taxon>
        <taxon>Dipodascomycetes</taxon>
        <taxon>Dipodascales</taxon>
        <taxon>Trichomonascaceae</taxon>
        <taxon>Wickerhamiella</taxon>
    </lineage>
</organism>
<evidence type="ECO:0000256" key="3">
    <source>
        <dbReference type="ARBA" id="ARBA00022630"/>
    </source>
</evidence>
<evidence type="ECO:0000256" key="2">
    <source>
        <dbReference type="ARBA" id="ARBA00022448"/>
    </source>
</evidence>
<dbReference type="SFLD" id="SFLDG01168">
    <property type="entry name" value="Ferric_reductase_subgroup_(FRE"/>
    <property type="match status" value="1"/>
</dbReference>
<dbReference type="PANTHER" id="PTHR32361:SF9">
    <property type="entry name" value="FERRIC REDUCTASE TRANSMEMBRANE COMPONENT 3-RELATED"/>
    <property type="match status" value="1"/>
</dbReference>
<dbReference type="EMBL" id="NDIQ01000022">
    <property type="protein sequence ID" value="PRT56949.1"/>
    <property type="molecule type" value="Genomic_DNA"/>
</dbReference>
<feature type="transmembrane region" description="Helical" evidence="11">
    <location>
        <begin position="239"/>
        <end position="259"/>
    </location>
</feature>
<keyword evidence="3" id="KW-0285">Flavoprotein</keyword>
<proteinExistence type="predicted"/>
<dbReference type="Pfam" id="PF01794">
    <property type="entry name" value="Ferric_reduct"/>
    <property type="match status" value="1"/>
</dbReference>
<dbReference type="InterPro" id="IPR013130">
    <property type="entry name" value="Fe3_Rdtase_TM_dom"/>
</dbReference>
<evidence type="ECO:0000313" key="16">
    <source>
        <dbReference type="EMBL" id="PRT56949.1"/>
    </source>
</evidence>
<keyword evidence="17" id="KW-1185">Reference proteome</keyword>
<evidence type="ECO:0000256" key="1">
    <source>
        <dbReference type="ARBA" id="ARBA00004141"/>
    </source>
</evidence>
<evidence type="ECO:0000256" key="10">
    <source>
        <dbReference type="ARBA" id="ARBA00023136"/>
    </source>
</evidence>
<keyword evidence="10 11" id="KW-0472">Membrane</keyword>
<dbReference type="InterPro" id="IPR013112">
    <property type="entry name" value="FAD-bd_8"/>
</dbReference>
<feature type="chain" id="PRO_5015536041" evidence="12">
    <location>
        <begin position="16"/>
        <end position="704"/>
    </location>
</feature>
<dbReference type="OrthoDB" id="167398at2759"/>
<dbReference type="InterPro" id="IPR051410">
    <property type="entry name" value="Ferric/Cupric_Reductase"/>
</dbReference>
<sequence>MKLIALFSQLQIALAVPADWWTRSCGYVIASNPATKHVSHWEIAGLEKRHMGSSDDEDGSSEVPACTNPAYILTLWDCINTGASLMPAMGREAKQGLDDSFAYNRWNCQYEKSKFIYTRKELDDLYAKYKITQTYEQAAESLVGPFSVDTTSLMPYAIPEMHYHDARYYSEVFAQVIVYFISGILILQMLVNFCTRKFPTRVEAVANSNLIRTWRKYMTLRPLLSEKYARWFDLYSTPFPYVCLFITFVLNYVLMGVKLNPSNPQPLYPTSSMATGTYLGYRSGMLCMYKLPFVFVFGTRNNIFTWATGWDIAVFNHWHTWLARMVVIDGFIHTGAYVVHYGHKDAMAAWSDAYWTCGFVALLCWTLMMFHGTSYLRKLRYDFFRVCHIALGIASVATLWYHLDYTNKVKEIWYTIVAVWLFDWCLRVIRMNSSGICDAIVEITTENYLTMLVKDNNPVRPYVGASYYVYFWSWSSFWQSHPFTVVEYTDGYMKFVCKVHEGVTKRIQRRAQANGGSCRLKVGLEGPMGIRLNFRSFKNLVFCAGGVGITAVYAHLRPWVQNGADRSITVYWAIRDTQPVEWFADEIEVMKASGIKLNVYVTGGDCTPEHSIQSLTYESSVETDSLPTNEQHLKLKQEGVPRIKFQAERPQFDQIVTDEVINSQGSIVFFACGASELNRTIRESVAKSIDKTTNYVQFYEESFC</sequence>
<protein>
    <submittedName>
        <fullName evidence="16">Putative ferric reductase transmembrane component</fullName>
    </submittedName>
</protein>
<dbReference type="GO" id="GO:0000293">
    <property type="term" value="F:ferric-chelate reductase activity"/>
    <property type="evidence" value="ECO:0007669"/>
    <property type="project" value="UniProtKB-ARBA"/>
</dbReference>
<evidence type="ECO:0000256" key="9">
    <source>
        <dbReference type="ARBA" id="ARBA00023065"/>
    </source>
</evidence>
<dbReference type="SFLD" id="SFLDS00052">
    <property type="entry name" value="Ferric_Reductase_Domain"/>
    <property type="match status" value="1"/>
</dbReference>
<accession>A0A2T0FPQ5</accession>
<dbReference type="SUPFAM" id="SSF52343">
    <property type="entry name" value="Ferredoxin reductase-like, C-terminal NADP-linked domain"/>
    <property type="match status" value="1"/>
</dbReference>
<dbReference type="PANTHER" id="PTHR32361">
    <property type="entry name" value="FERRIC/CUPRIC REDUCTASE TRANSMEMBRANE COMPONENT"/>
    <property type="match status" value="1"/>
</dbReference>
<gene>
    <name evidence="16" type="ORF">B9G98_04569</name>
</gene>
<feature type="transmembrane region" description="Helical" evidence="11">
    <location>
        <begin position="412"/>
        <end position="429"/>
    </location>
</feature>
<feature type="transmembrane region" description="Helical" evidence="11">
    <location>
        <begin position="321"/>
        <end position="341"/>
    </location>
</feature>
<feature type="transmembrane region" description="Helical" evidence="11">
    <location>
        <begin position="383"/>
        <end position="400"/>
    </location>
</feature>
<evidence type="ECO:0000313" key="17">
    <source>
        <dbReference type="Proteomes" id="UP000238350"/>
    </source>
</evidence>
<keyword evidence="9" id="KW-0406">Ion transport</keyword>
<dbReference type="GeneID" id="36518317"/>
<dbReference type="Pfam" id="PF08022">
    <property type="entry name" value="FAD_binding_8"/>
    <property type="match status" value="1"/>
</dbReference>
<evidence type="ECO:0000256" key="6">
    <source>
        <dbReference type="ARBA" id="ARBA00022982"/>
    </source>
</evidence>
<keyword evidence="7 11" id="KW-1133">Transmembrane helix</keyword>
<dbReference type="STRING" id="45607.A0A2T0FPQ5"/>
<keyword evidence="4 11" id="KW-0812">Transmembrane</keyword>
<evidence type="ECO:0000256" key="11">
    <source>
        <dbReference type="SAM" id="Phobius"/>
    </source>
</evidence>
<feature type="domain" description="Ferric oxidoreductase" evidence="13">
    <location>
        <begin position="284"/>
        <end position="397"/>
    </location>
</feature>
<keyword evidence="2" id="KW-0813">Transport</keyword>
<feature type="signal peptide" evidence="12">
    <location>
        <begin position="1"/>
        <end position="15"/>
    </location>
</feature>
<evidence type="ECO:0000256" key="4">
    <source>
        <dbReference type="ARBA" id="ARBA00022692"/>
    </source>
</evidence>
<dbReference type="Gene3D" id="3.40.50.80">
    <property type="entry name" value="Nucleotide-binding domain of ferredoxin-NADP reductase (FNR) module"/>
    <property type="match status" value="1"/>
</dbReference>
<evidence type="ECO:0000259" key="14">
    <source>
        <dbReference type="Pfam" id="PF08022"/>
    </source>
</evidence>
<evidence type="ECO:0000259" key="13">
    <source>
        <dbReference type="Pfam" id="PF01794"/>
    </source>
</evidence>
<feature type="transmembrane region" description="Helical" evidence="11">
    <location>
        <begin position="279"/>
        <end position="300"/>
    </location>
</feature>
<dbReference type="AlphaFoldDB" id="A0A2T0FPQ5"/>
<evidence type="ECO:0000256" key="7">
    <source>
        <dbReference type="ARBA" id="ARBA00022989"/>
    </source>
</evidence>
<dbReference type="GO" id="GO:0005886">
    <property type="term" value="C:plasma membrane"/>
    <property type="evidence" value="ECO:0007669"/>
    <property type="project" value="TreeGrafter"/>
</dbReference>
<keyword evidence="12" id="KW-0732">Signal</keyword>
<dbReference type="GO" id="GO:0015677">
    <property type="term" value="P:copper ion import"/>
    <property type="evidence" value="ECO:0007669"/>
    <property type="project" value="TreeGrafter"/>
</dbReference>
<comment type="caution">
    <text evidence="16">The sequence shown here is derived from an EMBL/GenBank/DDBJ whole genome shotgun (WGS) entry which is preliminary data.</text>
</comment>
<comment type="subcellular location">
    <subcellularLocation>
        <location evidence="1">Membrane</location>
        <topology evidence="1">Multi-pass membrane protein</topology>
    </subcellularLocation>
</comment>
<dbReference type="CDD" id="cd06186">
    <property type="entry name" value="NOX_Duox_like_FAD_NADP"/>
    <property type="match status" value="1"/>
</dbReference>
<dbReference type="RefSeq" id="XP_024666894.1">
    <property type="nucleotide sequence ID" value="XM_024811126.1"/>
</dbReference>
<dbReference type="InterPro" id="IPR039261">
    <property type="entry name" value="FNR_nucleotide-bd"/>
</dbReference>